<gene>
    <name evidence="11" type="ORF">BXY80_1316</name>
</gene>
<feature type="transmembrane region" description="Helical" evidence="9">
    <location>
        <begin position="92"/>
        <end position="123"/>
    </location>
</feature>
<proteinExistence type="inferred from homology"/>
<evidence type="ECO:0000256" key="5">
    <source>
        <dbReference type="ARBA" id="ARBA00022692"/>
    </source>
</evidence>
<keyword evidence="7 9" id="KW-0472">Membrane</keyword>
<dbReference type="PANTHER" id="PTHR33451:SF3">
    <property type="entry name" value="MALATE-2H(+)_NA(+)-LACTATE ANTIPORTER"/>
    <property type="match status" value="1"/>
</dbReference>
<keyword evidence="2" id="KW-0813">Transport</keyword>
<comment type="caution">
    <text evidence="11">The sequence shown here is derived from an EMBL/GenBank/DDBJ whole genome shotgun (WGS) entry which is preliminary data.</text>
</comment>
<feature type="transmembrane region" description="Helical" evidence="9">
    <location>
        <begin position="51"/>
        <end position="72"/>
    </location>
</feature>
<feature type="transmembrane region" description="Helical" evidence="9">
    <location>
        <begin position="369"/>
        <end position="395"/>
    </location>
</feature>
<reference evidence="11 12" key="1">
    <citation type="submission" date="2018-09" db="EMBL/GenBank/DDBJ databases">
        <title>Genomic Encyclopedia of Archaeal and Bacterial Type Strains, Phase II (KMG-II): from individual species to whole genera.</title>
        <authorList>
            <person name="Goeker M."/>
        </authorList>
    </citation>
    <scope>NUCLEOTIDE SEQUENCE [LARGE SCALE GENOMIC DNA]</scope>
    <source>
        <strain evidence="11 12">DSM 26283</strain>
    </source>
</reference>
<feature type="transmembrane region" description="Helical" evidence="9">
    <location>
        <begin position="255"/>
        <end position="273"/>
    </location>
</feature>
<evidence type="ECO:0000256" key="2">
    <source>
        <dbReference type="ARBA" id="ARBA00022448"/>
    </source>
</evidence>
<evidence type="ECO:0000259" key="10">
    <source>
        <dbReference type="Pfam" id="PF03553"/>
    </source>
</evidence>
<feature type="transmembrane region" description="Helical" evidence="9">
    <location>
        <begin position="24"/>
        <end position="44"/>
    </location>
</feature>
<evidence type="ECO:0000256" key="8">
    <source>
        <dbReference type="ARBA" id="ARBA00038435"/>
    </source>
</evidence>
<dbReference type="Pfam" id="PF03553">
    <property type="entry name" value="Na_H_antiporter"/>
    <property type="match status" value="1"/>
</dbReference>
<dbReference type="EMBL" id="RAQJ01000002">
    <property type="protein sequence ID" value="RKE95131.1"/>
    <property type="molecule type" value="Genomic_DNA"/>
</dbReference>
<evidence type="ECO:0000256" key="7">
    <source>
        <dbReference type="ARBA" id="ARBA00023136"/>
    </source>
</evidence>
<feature type="transmembrane region" description="Helical" evidence="9">
    <location>
        <begin position="130"/>
        <end position="150"/>
    </location>
</feature>
<accession>A0A420DLQ3</accession>
<dbReference type="OrthoDB" id="9762978at2"/>
<dbReference type="AlphaFoldDB" id="A0A420DLQ3"/>
<dbReference type="InterPro" id="IPR004770">
    <property type="entry name" value="Na/H_antiport_NhaC"/>
</dbReference>
<sequence length="488" mass="52556">MQDDNLSEFKADKENVVDNKELNIFEALVPVVILMGLLAYNIFFVEDQEWLGAYTNQLILLMGAFVAMIGGFMNKVPPMVMVKEVWENLKSIFVPIMILFLVGALAGTWLISGVIPAMVYYGLQVLSPEIFLPSSVIICAVISIATGSSWTTSATVGIALIGIGSALGIHPGMIAGAVISGAYFGDKMSPLSDTTNLAPAMAGTDLFTHIRYMAYTTVPTILATLIIFSILSVTIETTGTADISFLLTNIDKTFNISPWLFLVPIGVIILILFKTKPLIALGAGVLLAIIFAFIFQGNILSGLSDSKLNAITSSIFTDTQITTDNEKLNDLFSAGGMKGMLWTVYLTICAMVFGGVMDAIGALSRITKALLSVATTIFGLFASTVISCLGLNTIASDQYLAIVIPGKMFKKAFDDKGLAPENLSRTLEDSGTVTSVLIPWNTCGAYQAGVLGVQTGDYFMYAFFNWLSPFTTLLFAAFRIKIKMMKSK</sequence>
<dbReference type="GO" id="GO:0015297">
    <property type="term" value="F:antiporter activity"/>
    <property type="evidence" value="ECO:0007669"/>
    <property type="project" value="UniProtKB-KW"/>
</dbReference>
<dbReference type="GO" id="GO:0005886">
    <property type="term" value="C:plasma membrane"/>
    <property type="evidence" value="ECO:0007669"/>
    <property type="project" value="UniProtKB-SubCell"/>
</dbReference>
<feature type="transmembrane region" description="Helical" evidence="9">
    <location>
        <begin position="212"/>
        <end position="235"/>
    </location>
</feature>
<dbReference type="InterPro" id="IPR052180">
    <property type="entry name" value="NhaC_Na-H+_Antiporter"/>
</dbReference>
<evidence type="ECO:0000256" key="6">
    <source>
        <dbReference type="ARBA" id="ARBA00022989"/>
    </source>
</evidence>
<feature type="transmembrane region" description="Helical" evidence="9">
    <location>
        <begin position="278"/>
        <end position="299"/>
    </location>
</feature>
<comment type="similarity">
    <text evidence="8">Belongs to the NhaC Na(+)/H(+) (TC 2.A.35) antiporter family.</text>
</comment>
<keyword evidence="6 9" id="KW-1133">Transmembrane helix</keyword>
<evidence type="ECO:0000313" key="12">
    <source>
        <dbReference type="Proteomes" id="UP000284892"/>
    </source>
</evidence>
<feature type="transmembrane region" description="Helical" evidence="9">
    <location>
        <begin position="156"/>
        <end position="184"/>
    </location>
</feature>
<evidence type="ECO:0000313" key="11">
    <source>
        <dbReference type="EMBL" id="RKE95131.1"/>
    </source>
</evidence>
<organism evidence="11 12">
    <name type="scientific">Ichthyenterobacterium magnum</name>
    <dbReference type="NCBI Taxonomy" id="1230530"/>
    <lineage>
        <taxon>Bacteria</taxon>
        <taxon>Pseudomonadati</taxon>
        <taxon>Bacteroidota</taxon>
        <taxon>Flavobacteriia</taxon>
        <taxon>Flavobacteriales</taxon>
        <taxon>Flavobacteriaceae</taxon>
        <taxon>Ichthyenterobacterium</taxon>
    </lineage>
</organism>
<keyword evidence="3" id="KW-0050">Antiport</keyword>
<keyword evidence="5 9" id="KW-0812">Transmembrane</keyword>
<dbReference type="NCBIfam" id="TIGR00931">
    <property type="entry name" value="antiport_nhaC"/>
    <property type="match status" value="1"/>
</dbReference>
<dbReference type="RefSeq" id="WP_120200461.1">
    <property type="nucleotide sequence ID" value="NZ_RAQJ01000002.1"/>
</dbReference>
<feature type="transmembrane region" description="Helical" evidence="9">
    <location>
        <begin position="458"/>
        <end position="478"/>
    </location>
</feature>
<dbReference type="Proteomes" id="UP000284892">
    <property type="component" value="Unassembled WGS sequence"/>
</dbReference>
<comment type="subcellular location">
    <subcellularLocation>
        <location evidence="1">Cell membrane</location>
        <topology evidence="1">Multi-pass membrane protein</topology>
    </subcellularLocation>
</comment>
<dbReference type="InterPro" id="IPR018461">
    <property type="entry name" value="Na/H_Antiport_NhaC-like_C"/>
</dbReference>
<keyword evidence="4" id="KW-1003">Cell membrane</keyword>
<keyword evidence="12" id="KW-1185">Reference proteome</keyword>
<dbReference type="PANTHER" id="PTHR33451">
    <property type="entry name" value="MALATE-2H(+)/NA(+)-LACTATE ANTIPORTER"/>
    <property type="match status" value="1"/>
</dbReference>
<feature type="transmembrane region" description="Helical" evidence="9">
    <location>
        <begin position="339"/>
        <end position="357"/>
    </location>
</feature>
<feature type="domain" description="Na+/H+ antiporter NhaC-like C-terminal" evidence="10">
    <location>
        <begin position="181"/>
        <end position="478"/>
    </location>
</feature>
<evidence type="ECO:0000256" key="4">
    <source>
        <dbReference type="ARBA" id="ARBA00022475"/>
    </source>
</evidence>
<protein>
    <submittedName>
        <fullName evidence="11">Transporter (NhaC family)</fullName>
    </submittedName>
</protein>
<evidence type="ECO:0000256" key="3">
    <source>
        <dbReference type="ARBA" id="ARBA00022449"/>
    </source>
</evidence>
<evidence type="ECO:0000256" key="9">
    <source>
        <dbReference type="SAM" id="Phobius"/>
    </source>
</evidence>
<name>A0A420DLQ3_9FLAO</name>
<evidence type="ECO:0000256" key="1">
    <source>
        <dbReference type="ARBA" id="ARBA00004651"/>
    </source>
</evidence>